<reference evidence="1 2" key="1">
    <citation type="submission" date="2020-12" db="EMBL/GenBank/DDBJ databases">
        <authorList>
            <person name="Shan Y."/>
        </authorList>
    </citation>
    <scope>NUCLEOTIDE SEQUENCE [LARGE SCALE GENOMIC DNA]</scope>
    <source>
        <strain evidence="2">csc3.9</strain>
    </source>
</reference>
<dbReference type="EMBL" id="CP066167">
    <property type="protein sequence ID" value="QQD18555.1"/>
    <property type="molecule type" value="Genomic_DNA"/>
</dbReference>
<dbReference type="Proteomes" id="UP000596063">
    <property type="component" value="Chromosome"/>
</dbReference>
<evidence type="ECO:0000313" key="2">
    <source>
        <dbReference type="Proteomes" id="UP000596063"/>
    </source>
</evidence>
<evidence type="ECO:0000313" key="1">
    <source>
        <dbReference type="EMBL" id="QQD18555.1"/>
    </source>
</evidence>
<sequence>MGFAGNWDVVLNTPMGAQKGKMAIETQDSTLTGEMTSPIGIIKVEDGKVDGDTATWVCKLTKPMLVKLSFNVKVQGDELKGKVKVGPMGQSDFSGTRIT</sequence>
<name>A0A7T4R180_9GAMM</name>
<dbReference type="RefSeq" id="WP_198570046.1">
    <property type="nucleotide sequence ID" value="NZ_CP066167.1"/>
</dbReference>
<gene>
    <name evidence="1" type="ORF">I6N98_01375</name>
</gene>
<dbReference type="KEGG" id="snan:I6N98_01375"/>
<proteinExistence type="predicted"/>
<organism evidence="1 2">
    <name type="scientific">Spongiibacter nanhainus</name>
    <dbReference type="NCBI Taxonomy" id="2794344"/>
    <lineage>
        <taxon>Bacteria</taxon>
        <taxon>Pseudomonadati</taxon>
        <taxon>Pseudomonadota</taxon>
        <taxon>Gammaproteobacteria</taxon>
        <taxon>Cellvibrionales</taxon>
        <taxon>Spongiibacteraceae</taxon>
        <taxon>Spongiibacter</taxon>
    </lineage>
</organism>
<protein>
    <submittedName>
        <fullName evidence="1">Uncharacterized protein</fullName>
    </submittedName>
</protein>
<accession>A0A7T4R180</accession>
<dbReference type="AlphaFoldDB" id="A0A7T4R180"/>
<keyword evidence="2" id="KW-1185">Reference proteome</keyword>